<evidence type="ECO:0000259" key="1">
    <source>
        <dbReference type="Pfam" id="PF06742"/>
    </source>
</evidence>
<dbReference type="RefSeq" id="WP_152975343.1">
    <property type="nucleotide sequence ID" value="NZ_AZYO01000005.1"/>
</dbReference>
<name>A0A0M8PQL6_RHORH</name>
<feature type="domain" description="DUF1214" evidence="1">
    <location>
        <begin position="84"/>
        <end position="189"/>
    </location>
</feature>
<gene>
    <name evidence="2" type="ORF">Z051_04435</name>
</gene>
<reference evidence="3" key="2">
    <citation type="submission" date="2015-01" db="EMBL/GenBank/DDBJ databases">
        <title>Draft genome sequence of potential hydrocarbon metabolising strain of Rhodococcus rhodochrous.</title>
        <authorList>
            <person name="Aggarwal R.K."/>
            <person name="Dawar C."/>
        </authorList>
    </citation>
    <scope>NUCLEOTIDE SEQUENCE [LARGE SCALE GENOMIC DNA]</scope>
    <source>
        <strain evidence="3">KG-21</strain>
    </source>
</reference>
<dbReference type="EMBL" id="AZYO01000005">
    <property type="protein sequence ID" value="KOS57532.1"/>
    <property type="molecule type" value="Genomic_DNA"/>
</dbReference>
<protein>
    <submittedName>
        <fullName evidence="2">Signal peptide protein</fullName>
    </submittedName>
</protein>
<dbReference type="InterPro" id="IPR010621">
    <property type="entry name" value="DUF1214"/>
</dbReference>
<feature type="non-terminal residue" evidence="2">
    <location>
        <position position="1"/>
    </location>
</feature>
<dbReference type="PANTHER" id="PTHR36509">
    <property type="entry name" value="BLL3101 PROTEIN"/>
    <property type="match status" value="1"/>
</dbReference>
<comment type="caution">
    <text evidence="2">The sequence shown here is derived from an EMBL/GenBank/DDBJ whole genome shotgun (WGS) entry which is preliminary data.</text>
</comment>
<evidence type="ECO:0000313" key="2">
    <source>
        <dbReference type="EMBL" id="KOS57532.1"/>
    </source>
</evidence>
<dbReference type="AlphaFoldDB" id="A0A0M8PQL6"/>
<dbReference type="SUPFAM" id="SSF160935">
    <property type="entry name" value="VPA0735-like"/>
    <property type="match status" value="1"/>
</dbReference>
<dbReference type="PATRIC" id="fig|1441923.3.peg.990"/>
<evidence type="ECO:0000313" key="3">
    <source>
        <dbReference type="Proteomes" id="UP000037712"/>
    </source>
</evidence>
<dbReference type="Gene3D" id="2.60.120.600">
    <property type="entry name" value="Domain of unknown function DUF1214, C-terminal domain"/>
    <property type="match status" value="1"/>
</dbReference>
<organism evidence="2 3">
    <name type="scientific">Rhodococcus rhodochrous KG-21</name>
    <dbReference type="NCBI Taxonomy" id="1441923"/>
    <lineage>
        <taxon>Bacteria</taxon>
        <taxon>Bacillati</taxon>
        <taxon>Actinomycetota</taxon>
        <taxon>Actinomycetes</taxon>
        <taxon>Mycobacteriales</taxon>
        <taxon>Nocardiaceae</taxon>
        <taxon>Rhodococcus</taxon>
    </lineage>
</organism>
<sequence>PDERMRAILTEAAMVGDATARALTYRFRQPEGYYYPGSAWRLGVLGGYSCTEDGVLLLDSAAQLYFYVGATSPSWEQKAVGTGSQYALAFVDATGVPFDGDRTYRLHVPPQVPVNNFWSVLVYDTQTRSMLQTDQQWPSVTSQDADLTTNEDGSVDVRFGPARPGEGGNWVQTLPGKSWFAMFRLYGPLEPWFDKTWKLPEIEPAG</sequence>
<accession>A0A0M8PQL6</accession>
<reference evidence="2 3" key="1">
    <citation type="journal article" date="2015" name="Genome Announc.">
        <title>Draft Genome Sequence of Rhodococcus rhodochrous Strain KG-21, a Soil Isolate from Oil Fields of Krishna-Godavari Basin, India.</title>
        <authorList>
            <person name="Dawar C."/>
            <person name="Aggarwal R.K."/>
        </authorList>
    </citation>
    <scope>NUCLEOTIDE SEQUENCE [LARGE SCALE GENOMIC DNA]</scope>
    <source>
        <strain evidence="2 3">KG-21</strain>
    </source>
</reference>
<dbReference type="InterPro" id="IPR037049">
    <property type="entry name" value="DUF1214_C_sf"/>
</dbReference>
<dbReference type="Proteomes" id="UP000037712">
    <property type="component" value="Unassembled WGS sequence"/>
</dbReference>
<dbReference type="PANTHER" id="PTHR36509:SF3">
    <property type="entry name" value="SIGNAL PEPTIDE PROTEIN"/>
    <property type="match status" value="1"/>
</dbReference>
<dbReference type="Pfam" id="PF06742">
    <property type="entry name" value="DUF1214"/>
    <property type="match status" value="1"/>
</dbReference>
<proteinExistence type="predicted"/>